<dbReference type="PROSITE" id="PS50943">
    <property type="entry name" value="HTH_CROC1"/>
    <property type="match status" value="1"/>
</dbReference>
<comment type="caution">
    <text evidence="2">The sequence shown here is derived from an EMBL/GenBank/DDBJ whole genome shotgun (WGS) entry which is preliminary data.</text>
</comment>
<keyword evidence="3" id="KW-1185">Reference proteome</keyword>
<dbReference type="AlphaFoldDB" id="A0AA42BAI0"/>
<dbReference type="RefSeq" id="WP_284057517.1">
    <property type="nucleotide sequence ID" value="NZ_JAMSLR010000008.1"/>
</dbReference>
<sequence>MSVKTLRQWRYEKAIGLRELARLSGVSIATLTAIEHGRSRGYPATWRKIASTLGVDPLQIAEYRRAVGLDAERDATESEGSDREA</sequence>
<dbReference type="CDD" id="cd00093">
    <property type="entry name" value="HTH_XRE"/>
    <property type="match status" value="1"/>
</dbReference>
<evidence type="ECO:0000259" key="1">
    <source>
        <dbReference type="PROSITE" id="PS50943"/>
    </source>
</evidence>
<dbReference type="Proteomes" id="UP001165306">
    <property type="component" value="Unassembled WGS sequence"/>
</dbReference>
<dbReference type="SMART" id="SM00530">
    <property type="entry name" value="HTH_XRE"/>
    <property type="match status" value="1"/>
</dbReference>
<reference evidence="2" key="1">
    <citation type="submission" date="2022-06" db="EMBL/GenBank/DDBJ databases">
        <title>CFH 74404 Thermomicrobiaceae sp.</title>
        <authorList>
            <person name="Ming H."/>
            <person name="Li W.-J."/>
            <person name="Zhao Z."/>
        </authorList>
    </citation>
    <scope>NUCLEOTIDE SEQUENCE</scope>
    <source>
        <strain evidence="2">CFH 74404</strain>
    </source>
</reference>
<dbReference type="Pfam" id="PF13560">
    <property type="entry name" value="HTH_31"/>
    <property type="match status" value="1"/>
</dbReference>
<gene>
    <name evidence="2" type="ORF">NET02_11270</name>
</gene>
<name>A0AA42BAI0_9BACT</name>
<dbReference type="Gene3D" id="1.10.260.40">
    <property type="entry name" value="lambda repressor-like DNA-binding domains"/>
    <property type="match status" value="1"/>
</dbReference>
<evidence type="ECO:0000313" key="3">
    <source>
        <dbReference type="Proteomes" id="UP001165306"/>
    </source>
</evidence>
<proteinExistence type="predicted"/>
<feature type="domain" description="HTH cro/C1-type" evidence="1">
    <location>
        <begin position="6"/>
        <end position="60"/>
    </location>
</feature>
<dbReference type="EMBL" id="JAMSLR010000008">
    <property type="protein sequence ID" value="MCM8749732.1"/>
    <property type="molecule type" value="Genomic_DNA"/>
</dbReference>
<dbReference type="GO" id="GO:0003677">
    <property type="term" value="F:DNA binding"/>
    <property type="evidence" value="ECO:0007669"/>
    <property type="project" value="InterPro"/>
</dbReference>
<dbReference type="InterPro" id="IPR001387">
    <property type="entry name" value="Cro/C1-type_HTH"/>
</dbReference>
<dbReference type="InterPro" id="IPR010982">
    <property type="entry name" value="Lambda_DNA-bd_dom_sf"/>
</dbReference>
<protein>
    <submittedName>
        <fullName evidence="2">Helix-turn-helix transcriptional regulator</fullName>
    </submittedName>
</protein>
<organism evidence="2 3">
    <name type="scientific">Thermalbibacter longus</name>
    <dbReference type="NCBI Taxonomy" id="2951981"/>
    <lineage>
        <taxon>Bacteria</taxon>
        <taxon>Pseudomonadati</taxon>
        <taxon>Thermomicrobiota</taxon>
        <taxon>Thermomicrobia</taxon>
        <taxon>Thermomicrobiales</taxon>
        <taxon>Thermomicrobiaceae</taxon>
        <taxon>Thermalbibacter</taxon>
    </lineage>
</organism>
<dbReference type="SUPFAM" id="SSF47413">
    <property type="entry name" value="lambda repressor-like DNA-binding domains"/>
    <property type="match status" value="1"/>
</dbReference>
<accession>A0AA42BAI0</accession>
<evidence type="ECO:0000313" key="2">
    <source>
        <dbReference type="EMBL" id="MCM8749732.1"/>
    </source>
</evidence>